<evidence type="ECO:0000256" key="1">
    <source>
        <dbReference type="SAM" id="MobiDB-lite"/>
    </source>
</evidence>
<dbReference type="Proteomes" id="UP001165780">
    <property type="component" value="Unplaced"/>
</dbReference>
<dbReference type="AlphaFoldDB" id="A0A9W2W1B6"/>
<name>A0A9W2W1B6_PANPR</name>
<proteinExistence type="predicted"/>
<organism evidence="2 3">
    <name type="scientific">Panthera pardus</name>
    <name type="common">Leopard</name>
    <name type="synonym">Felis pardus</name>
    <dbReference type="NCBI Taxonomy" id="9691"/>
    <lineage>
        <taxon>Eukaryota</taxon>
        <taxon>Metazoa</taxon>
        <taxon>Chordata</taxon>
        <taxon>Craniata</taxon>
        <taxon>Vertebrata</taxon>
        <taxon>Euteleostomi</taxon>
        <taxon>Mammalia</taxon>
        <taxon>Eutheria</taxon>
        <taxon>Laurasiatheria</taxon>
        <taxon>Carnivora</taxon>
        <taxon>Feliformia</taxon>
        <taxon>Felidae</taxon>
        <taxon>Pantherinae</taxon>
        <taxon>Panthera</taxon>
    </lineage>
</organism>
<feature type="region of interest" description="Disordered" evidence="1">
    <location>
        <begin position="174"/>
        <end position="336"/>
    </location>
</feature>
<accession>A0A9W2W1B6</accession>
<sequence length="349" mass="36968">MERLIQELRASATHTRATIDAAGDSLLTCWRATSERQPVARELDAPRQLGQRMKMLPWQHSNPKSALTACCVELTREVSTCGGRWRGRGVHCESWKGSAPATVWANARQSALGAVFRLQPLSTEVQRPADRSASEGSTLEADFEVQRLTLALKSVRRQKSPKAGAACVHHAAATDGYTEAPKQPARPLPRTPPPRALSVPRDGGPPSRAGGGAPPPLSRSSNRKRGAGGEGGPSRPSAVRPARGGPSRHPPVGSRRAWLGRGDGARRMSVRQSGQWIRALPLRLPPPRPPGARAAFPQAATARPPAPPSGSSRAALGRRRAVGARAGPSPRRAAAGGGLFCELEGNQGY</sequence>
<protein>
    <submittedName>
        <fullName evidence="3">Translation initiation factor IF-2-like</fullName>
    </submittedName>
</protein>
<gene>
    <name evidence="3" type="primary">LOC128778692</name>
</gene>
<reference evidence="3" key="1">
    <citation type="submission" date="2025-08" db="UniProtKB">
        <authorList>
            <consortium name="RefSeq"/>
        </authorList>
    </citation>
    <scope>IDENTIFICATION</scope>
    <source>
        <tissue evidence="3">Whole blood</tissue>
    </source>
</reference>
<feature type="compositionally biased region" description="Low complexity" evidence="1">
    <location>
        <begin position="323"/>
        <end position="334"/>
    </location>
</feature>
<evidence type="ECO:0000313" key="2">
    <source>
        <dbReference type="Proteomes" id="UP001165780"/>
    </source>
</evidence>
<dbReference type="GeneID" id="128778692"/>
<dbReference type="RefSeq" id="XP_053764622.1">
    <property type="nucleotide sequence ID" value="XM_053908647.1"/>
</dbReference>
<feature type="compositionally biased region" description="Low complexity" evidence="1">
    <location>
        <begin position="291"/>
        <end position="315"/>
    </location>
</feature>
<feature type="compositionally biased region" description="Pro residues" evidence="1">
    <location>
        <begin position="184"/>
        <end position="195"/>
    </location>
</feature>
<keyword evidence="2" id="KW-1185">Reference proteome</keyword>
<evidence type="ECO:0000313" key="3">
    <source>
        <dbReference type="RefSeq" id="XP_053764622.1"/>
    </source>
</evidence>